<dbReference type="Pfam" id="PF05368">
    <property type="entry name" value="NmrA"/>
    <property type="match status" value="1"/>
</dbReference>
<protein>
    <submittedName>
        <fullName evidence="4">20073_t:CDS:1</fullName>
    </submittedName>
</protein>
<accession>A0ABN7VUU8</accession>
<dbReference type="InterPro" id="IPR008030">
    <property type="entry name" value="NmrA-like"/>
</dbReference>
<dbReference type="SUPFAM" id="SSF51735">
    <property type="entry name" value="NAD(P)-binding Rossmann-fold domains"/>
    <property type="match status" value="1"/>
</dbReference>
<organism evidence="4 5">
    <name type="scientific">Gigaspora margarita</name>
    <dbReference type="NCBI Taxonomy" id="4874"/>
    <lineage>
        <taxon>Eukaryota</taxon>
        <taxon>Fungi</taxon>
        <taxon>Fungi incertae sedis</taxon>
        <taxon>Mucoromycota</taxon>
        <taxon>Glomeromycotina</taxon>
        <taxon>Glomeromycetes</taxon>
        <taxon>Diversisporales</taxon>
        <taxon>Gigasporaceae</taxon>
        <taxon>Gigaspora</taxon>
    </lineage>
</organism>
<evidence type="ECO:0000256" key="1">
    <source>
        <dbReference type="ARBA" id="ARBA00022857"/>
    </source>
</evidence>
<reference evidence="4 5" key="1">
    <citation type="submission" date="2021-06" db="EMBL/GenBank/DDBJ databases">
        <authorList>
            <person name="Kallberg Y."/>
            <person name="Tangrot J."/>
            <person name="Rosling A."/>
        </authorList>
    </citation>
    <scope>NUCLEOTIDE SEQUENCE [LARGE SCALE GENOMIC DNA]</scope>
    <source>
        <strain evidence="4 5">120-4 pot B 10/14</strain>
    </source>
</reference>
<dbReference type="Gene3D" id="3.40.50.720">
    <property type="entry name" value="NAD(P)-binding Rossmann-like Domain"/>
    <property type="match status" value="1"/>
</dbReference>
<proteinExistence type="predicted"/>
<dbReference type="PANTHER" id="PTHR47706:SF9">
    <property type="entry name" value="NMRA-LIKE DOMAIN-CONTAINING PROTEIN-RELATED"/>
    <property type="match status" value="1"/>
</dbReference>
<comment type="caution">
    <text evidence="4">The sequence shown here is derived from an EMBL/GenBank/DDBJ whole genome shotgun (WGS) entry which is preliminary data.</text>
</comment>
<keyword evidence="5" id="KW-1185">Reference proteome</keyword>
<dbReference type="InterPro" id="IPR051609">
    <property type="entry name" value="NmrA/Isoflavone_reductase-like"/>
</dbReference>
<dbReference type="InterPro" id="IPR036291">
    <property type="entry name" value="NAD(P)-bd_dom_sf"/>
</dbReference>
<evidence type="ECO:0000259" key="3">
    <source>
        <dbReference type="Pfam" id="PF05368"/>
    </source>
</evidence>
<dbReference type="PANTHER" id="PTHR47706">
    <property type="entry name" value="NMRA-LIKE FAMILY PROTEIN"/>
    <property type="match status" value="1"/>
</dbReference>
<evidence type="ECO:0000313" key="5">
    <source>
        <dbReference type="Proteomes" id="UP000789901"/>
    </source>
</evidence>
<dbReference type="PROSITE" id="PS51257">
    <property type="entry name" value="PROKAR_LIPOPROTEIN"/>
    <property type="match status" value="1"/>
</dbReference>
<gene>
    <name evidence="4" type="ORF">GMARGA_LOCUS22885</name>
</gene>
<dbReference type="EMBL" id="CAJVQB010022597">
    <property type="protein sequence ID" value="CAG8799972.1"/>
    <property type="molecule type" value="Genomic_DNA"/>
</dbReference>
<dbReference type="Proteomes" id="UP000789901">
    <property type="component" value="Unassembled WGS sequence"/>
</dbReference>
<feature type="domain" description="NmrA-like" evidence="3">
    <location>
        <begin position="7"/>
        <end position="229"/>
    </location>
</feature>
<evidence type="ECO:0000256" key="2">
    <source>
        <dbReference type="ARBA" id="ARBA00023002"/>
    </source>
</evidence>
<name>A0ABN7VUU8_GIGMA</name>
<sequence>MSDTSFKVVTIAGGTGLLGFNITYACLNDGSYKVKILRKKPESENNNANLLASKGAEVIYVDYNDKNDLVKALEGTDVIISAIGRTKELLACQRALLNAAKVVGVKRFIPSEFGAELKETTDEMHPFLKPKDEFFQELKNSGIEYTMIITGIFYEYLGAIGFDYKNKKATFSVDGNTKVAGTSCADIGKYTVESLKLPEARNGTIRVAGFVLTLNELLKKFEQITDAKWEVSNDFTLRQRYKNNTAPVPTIWDDFYAYVIANLDIKKLHNDKFSFTPQPVTEGISALVKN</sequence>
<evidence type="ECO:0000313" key="4">
    <source>
        <dbReference type="EMBL" id="CAG8799972.1"/>
    </source>
</evidence>
<keyword evidence="1" id="KW-0521">NADP</keyword>
<keyword evidence="2" id="KW-0560">Oxidoreductase</keyword>